<accession>A0ABM9DD18</accession>
<name>A0ABM9DD18_9HYPH</name>
<sequence length="207" mass="23855">MFKAWVGAKFGVADNFVSGRRVLVLGESHHADEHPVGSVVPEMTHDTMRLYASGTRERWRRTFDNLAWAVSGKNRQHLERDGKRSEPEVWDSLAFYNYIPVVLAPRPRSYRPTSALFGGERTISAFEQVLAETKPEIVLIWGYELFPWVIRNHYADYEGHPWSFSGEWIDLPRNPPIRAVRMKHPSTGFSAAAWHGVVRRALDQEWP</sequence>
<reference evidence="1" key="1">
    <citation type="submission" date="2022-03" db="EMBL/GenBank/DDBJ databases">
        <authorList>
            <person name="Brunel B."/>
        </authorList>
    </citation>
    <scope>NUCLEOTIDE SEQUENCE</scope>
    <source>
        <strain evidence="1">STM4922sample</strain>
    </source>
</reference>
<keyword evidence="2" id="KW-1185">Reference proteome</keyword>
<protein>
    <recommendedName>
        <fullName evidence="3">Uracil-DNA glycosylase-like domain-containing protein</fullName>
    </recommendedName>
</protein>
<dbReference type="Proteomes" id="UP001152604">
    <property type="component" value="Unassembled WGS sequence"/>
</dbReference>
<evidence type="ECO:0000313" key="2">
    <source>
        <dbReference type="Proteomes" id="UP001152604"/>
    </source>
</evidence>
<dbReference type="EMBL" id="CAKXZS010000001">
    <property type="protein sequence ID" value="CAH2394144.1"/>
    <property type="molecule type" value="Genomic_DNA"/>
</dbReference>
<comment type="caution">
    <text evidence="1">The sequence shown here is derived from an EMBL/GenBank/DDBJ whole genome shotgun (WGS) entry which is preliminary data.</text>
</comment>
<dbReference type="RefSeq" id="WP_254022721.1">
    <property type="nucleotide sequence ID" value="NZ_CAKXZS010000001.1"/>
</dbReference>
<evidence type="ECO:0008006" key="3">
    <source>
        <dbReference type="Google" id="ProtNLM"/>
    </source>
</evidence>
<proteinExistence type="predicted"/>
<organism evidence="1 2">
    <name type="scientific">Mesorhizobium ventifaucium</name>
    <dbReference type="NCBI Taxonomy" id="666020"/>
    <lineage>
        <taxon>Bacteria</taxon>
        <taxon>Pseudomonadati</taxon>
        <taxon>Pseudomonadota</taxon>
        <taxon>Alphaproteobacteria</taxon>
        <taxon>Hyphomicrobiales</taxon>
        <taxon>Phyllobacteriaceae</taxon>
        <taxon>Mesorhizobium</taxon>
    </lineage>
</organism>
<gene>
    <name evidence="1" type="ORF">MES4922_10057</name>
</gene>
<evidence type="ECO:0000313" key="1">
    <source>
        <dbReference type="EMBL" id="CAH2394144.1"/>
    </source>
</evidence>